<dbReference type="GO" id="GO:0003700">
    <property type="term" value="F:DNA-binding transcription factor activity"/>
    <property type="evidence" value="ECO:0007669"/>
    <property type="project" value="TreeGrafter"/>
</dbReference>
<accession>A0A087M4Q2</accession>
<keyword evidence="2" id="KW-1185">Reference proteome</keyword>
<reference evidence="1 2" key="1">
    <citation type="submission" date="2014-08" db="EMBL/GenBank/DDBJ databases">
        <authorList>
            <person name="Hassan Y.I."/>
            <person name="Lepp D."/>
            <person name="Zhou T."/>
        </authorList>
    </citation>
    <scope>NUCLEOTIDE SEQUENCE [LARGE SCALE GENOMIC DNA]</scope>
    <source>
        <strain evidence="1 2">IFO13584</strain>
    </source>
</reference>
<dbReference type="InterPro" id="IPR036388">
    <property type="entry name" value="WH-like_DNA-bd_sf"/>
</dbReference>
<dbReference type="Proteomes" id="UP000028981">
    <property type="component" value="Unassembled WGS sequence"/>
</dbReference>
<dbReference type="PANTHER" id="PTHR33221">
    <property type="entry name" value="WINGED HELIX-TURN-HELIX TRANSCRIPTIONAL REGULATOR, RRF2 FAMILY"/>
    <property type="match status" value="1"/>
</dbReference>
<dbReference type="AlphaFoldDB" id="A0A087M4Q2"/>
<dbReference type="PANTHER" id="PTHR33221:SF15">
    <property type="entry name" value="HTH-TYPE TRANSCRIPTIONAL REGULATOR YWGB-RELATED"/>
    <property type="match status" value="1"/>
</dbReference>
<dbReference type="RefSeq" id="WP_035080320.1">
    <property type="nucleotide sequence ID" value="NZ_JQGC01000004.1"/>
</dbReference>
<organism evidence="1 2">
    <name type="scientific">Devosia riboflavina</name>
    <dbReference type="NCBI Taxonomy" id="46914"/>
    <lineage>
        <taxon>Bacteria</taxon>
        <taxon>Pseudomonadati</taxon>
        <taxon>Pseudomonadota</taxon>
        <taxon>Alphaproteobacteria</taxon>
        <taxon>Hyphomicrobiales</taxon>
        <taxon>Devosiaceae</taxon>
        <taxon>Devosia</taxon>
    </lineage>
</organism>
<dbReference type="InterPro" id="IPR036390">
    <property type="entry name" value="WH_DNA-bd_sf"/>
</dbReference>
<name>A0A087M4Q2_9HYPH</name>
<dbReference type="Gene3D" id="1.10.10.10">
    <property type="entry name" value="Winged helix-like DNA-binding domain superfamily/Winged helix DNA-binding domain"/>
    <property type="match status" value="1"/>
</dbReference>
<dbReference type="EMBL" id="JQGC01000004">
    <property type="protein sequence ID" value="KFL31855.1"/>
    <property type="molecule type" value="Genomic_DNA"/>
</dbReference>
<dbReference type="GO" id="GO:0005829">
    <property type="term" value="C:cytosol"/>
    <property type="evidence" value="ECO:0007669"/>
    <property type="project" value="TreeGrafter"/>
</dbReference>
<dbReference type="PROSITE" id="PS51197">
    <property type="entry name" value="HTH_RRF2_2"/>
    <property type="match status" value="1"/>
</dbReference>
<evidence type="ECO:0000313" key="2">
    <source>
        <dbReference type="Proteomes" id="UP000028981"/>
    </source>
</evidence>
<dbReference type="Pfam" id="PF02082">
    <property type="entry name" value="Rrf2"/>
    <property type="match status" value="1"/>
</dbReference>
<dbReference type="OrthoDB" id="9800506at2"/>
<gene>
    <name evidence="1" type="ORF">JP75_05455</name>
</gene>
<comment type="caution">
    <text evidence="1">The sequence shown here is derived from an EMBL/GenBank/DDBJ whole genome shotgun (WGS) entry which is preliminary data.</text>
</comment>
<protein>
    <submittedName>
        <fullName evidence="1">Transcriptional regulator</fullName>
    </submittedName>
</protein>
<dbReference type="STRING" id="46914.JP75_05455"/>
<evidence type="ECO:0000313" key="1">
    <source>
        <dbReference type="EMBL" id="KFL31855.1"/>
    </source>
</evidence>
<dbReference type="SUPFAM" id="SSF46785">
    <property type="entry name" value="Winged helix' DNA-binding domain"/>
    <property type="match status" value="1"/>
</dbReference>
<dbReference type="InterPro" id="IPR000944">
    <property type="entry name" value="Tscrpt_reg_Rrf2"/>
</dbReference>
<sequence>MNKDTRLSGVLHVLIHLGQVSEPLTSEVLAGTMGTNPAIFRRTMAGIREAGYVRSDKGHGGGWALARPLSEITLLDIYLALDRPALFAFGNRSVEPECKVERAVNTALTDTMAEAEALFVRRFGEITLDMLVPAQAAPLAVHAHRQSDGD</sequence>
<proteinExistence type="predicted"/>